<dbReference type="PROSITE" id="PS51186">
    <property type="entry name" value="GNAT"/>
    <property type="match status" value="1"/>
</dbReference>
<dbReference type="InterPro" id="IPR000182">
    <property type="entry name" value="GNAT_dom"/>
</dbReference>
<evidence type="ECO:0000313" key="2">
    <source>
        <dbReference type="EMBL" id="MFD0836767.1"/>
    </source>
</evidence>
<proteinExistence type="predicted"/>
<dbReference type="Pfam" id="PF00583">
    <property type="entry name" value="Acetyltransf_1"/>
    <property type="match status" value="1"/>
</dbReference>
<evidence type="ECO:0000259" key="1">
    <source>
        <dbReference type="PROSITE" id="PS51186"/>
    </source>
</evidence>
<gene>
    <name evidence="2" type="ORF">ACFQ0I_13390</name>
</gene>
<dbReference type="InterPro" id="IPR016181">
    <property type="entry name" value="Acyl_CoA_acyltransferase"/>
</dbReference>
<evidence type="ECO:0000313" key="3">
    <source>
        <dbReference type="Proteomes" id="UP001597011"/>
    </source>
</evidence>
<dbReference type="RefSeq" id="WP_379943080.1">
    <property type="nucleotide sequence ID" value="NZ_JBHTIB010000014.1"/>
</dbReference>
<dbReference type="Proteomes" id="UP001597011">
    <property type="component" value="Unassembled WGS sequence"/>
</dbReference>
<dbReference type="Gene3D" id="3.40.630.30">
    <property type="match status" value="1"/>
</dbReference>
<name>A0ABW3BXC6_9FLAO</name>
<sequence>MDYLIKKISALETYTVRHPVLREGKPIESCLFDGDTLNTTFHLGLFDEGNLVGVCSFLKSKHALLKEESQYQLRGMAILKEKQHLGLGKLILSHGENLLKQQNTQIIWCNAREKAVGFYKKTGYQIIGLPFDIKNIGQHFIMYKAL</sequence>
<keyword evidence="3" id="KW-1185">Reference proteome</keyword>
<feature type="domain" description="N-acetyltransferase" evidence="1">
    <location>
        <begin position="1"/>
        <end position="146"/>
    </location>
</feature>
<accession>A0ABW3BXC6</accession>
<dbReference type="EMBL" id="JBHTIB010000014">
    <property type="protein sequence ID" value="MFD0836767.1"/>
    <property type="molecule type" value="Genomic_DNA"/>
</dbReference>
<protein>
    <submittedName>
        <fullName evidence="2">GNAT family N-acetyltransferase</fullName>
    </submittedName>
</protein>
<reference evidence="3" key="1">
    <citation type="journal article" date="2019" name="Int. J. Syst. Evol. Microbiol.">
        <title>The Global Catalogue of Microorganisms (GCM) 10K type strain sequencing project: providing services to taxonomists for standard genome sequencing and annotation.</title>
        <authorList>
            <consortium name="The Broad Institute Genomics Platform"/>
            <consortium name="The Broad Institute Genome Sequencing Center for Infectious Disease"/>
            <person name="Wu L."/>
            <person name="Ma J."/>
        </authorList>
    </citation>
    <scope>NUCLEOTIDE SEQUENCE [LARGE SCALE GENOMIC DNA]</scope>
    <source>
        <strain evidence="3">CCUG 60529</strain>
    </source>
</reference>
<dbReference type="SUPFAM" id="SSF55729">
    <property type="entry name" value="Acyl-CoA N-acyltransferases (Nat)"/>
    <property type="match status" value="1"/>
</dbReference>
<organism evidence="2 3">
    <name type="scientific">Mariniflexile aquimaris</name>
    <dbReference type="NCBI Taxonomy" id="881009"/>
    <lineage>
        <taxon>Bacteria</taxon>
        <taxon>Pseudomonadati</taxon>
        <taxon>Bacteroidota</taxon>
        <taxon>Flavobacteriia</taxon>
        <taxon>Flavobacteriales</taxon>
        <taxon>Flavobacteriaceae</taxon>
        <taxon>Mariniflexile</taxon>
    </lineage>
</organism>
<comment type="caution">
    <text evidence="2">The sequence shown here is derived from an EMBL/GenBank/DDBJ whole genome shotgun (WGS) entry which is preliminary data.</text>
</comment>